<dbReference type="AlphaFoldDB" id="A0A2P2NPU5"/>
<proteinExistence type="predicted"/>
<name>A0A2P2NPU5_RHIMU</name>
<protein>
    <submittedName>
        <fullName evidence="1">Uncharacterized protein</fullName>
    </submittedName>
</protein>
<organism evidence="1">
    <name type="scientific">Rhizophora mucronata</name>
    <name type="common">Asiatic mangrove</name>
    <dbReference type="NCBI Taxonomy" id="61149"/>
    <lineage>
        <taxon>Eukaryota</taxon>
        <taxon>Viridiplantae</taxon>
        <taxon>Streptophyta</taxon>
        <taxon>Embryophyta</taxon>
        <taxon>Tracheophyta</taxon>
        <taxon>Spermatophyta</taxon>
        <taxon>Magnoliopsida</taxon>
        <taxon>eudicotyledons</taxon>
        <taxon>Gunneridae</taxon>
        <taxon>Pentapetalae</taxon>
        <taxon>rosids</taxon>
        <taxon>fabids</taxon>
        <taxon>Malpighiales</taxon>
        <taxon>Rhizophoraceae</taxon>
        <taxon>Rhizophora</taxon>
    </lineage>
</organism>
<dbReference type="EMBL" id="GGEC01064035">
    <property type="protein sequence ID" value="MBX44519.1"/>
    <property type="molecule type" value="Transcribed_RNA"/>
</dbReference>
<evidence type="ECO:0000313" key="1">
    <source>
        <dbReference type="EMBL" id="MBX44519.1"/>
    </source>
</evidence>
<sequence>MVFSHLNAKMRTMLNTIMVPACLHKDQMHTLPEAVKVTIDIAKKSNLFKGTHNKK</sequence>
<reference evidence="1" key="1">
    <citation type="submission" date="2018-02" db="EMBL/GenBank/DDBJ databases">
        <title>Rhizophora mucronata_Transcriptome.</title>
        <authorList>
            <person name="Meera S.P."/>
            <person name="Sreeshan A."/>
            <person name="Augustine A."/>
        </authorList>
    </citation>
    <scope>NUCLEOTIDE SEQUENCE</scope>
    <source>
        <tissue evidence="1">Leaf</tissue>
    </source>
</reference>
<accession>A0A2P2NPU5</accession>